<dbReference type="EMBL" id="BQKI01000082">
    <property type="protein sequence ID" value="GJN31660.1"/>
    <property type="molecule type" value="Genomic_DNA"/>
</dbReference>
<accession>A0AAV5FBD3</accession>
<feature type="compositionally biased region" description="Acidic residues" evidence="1">
    <location>
        <begin position="1"/>
        <end position="10"/>
    </location>
</feature>
<dbReference type="Proteomes" id="UP001054889">
    <property type="component" value="Unassembled WGS sequence"/>
</dbReference>
<organism evidence="3 4">
    <name type="scientific">Eleusine coracana subsp. coracana</name>
    <dbReference type="NCBI Taxonomy" id="191504"/>
    <lineage>
        <taxon>Eukaryota</taxon>
        <taxon>Viridiplantae</taxon>
        <taxon>Streptophyta</taxon>
        <taxon>Embryophyta</taxon>
        <taxon>Tracheophyta</taxon>
        <taxon>Spermatophyta</taxon>
        <taxon>Magnoliopsida</taxon>
        <taxon>Liliopsida</taxon>
        <taxon>Poales</taxon>
        <taxon>Poaceae</taxon>
        <taxon>PACMAD clade</taxon>
        <taxon>Chloridoideae</taxon>
        <taxon>Cynodonteae</taxon>
        <taxon>Eleusininae</taxon>
        <taxon>Eleusine</taxon>
    </lineage>
</organism>
<keyword evidence="2" id="KW-0472">Membrane</keyword>
<proteinExistence type="predicted"/>
<sequence length="115" mass="12130">MLAGGGDDDSATPSRAQGAANLVGPETPLSLSKNSTTTDIIAILYAVCSDFHVLVLAALLGDFFIISGLYLVTWAHYKEAQQTLTVGYLDPLLASHPCLTAPKTHERSLSTSIDP</sequence>
<reference evidence="3" key="2">
    <citation type="submission" date="2021-12" db="EMBL/GenBank/DDBJ databases">
        <title>Resequencing data analysis of finger millet.</title>
        <authorList>
            <person name="Hatakeyama M."/>
            <person name="Aluri S."/>
            <person name="Balachadran M.T."/>
            <person name="Sivarajan S.R."/>
            <person name="Poveda L."/>
            <person name="Shimizu-Inatsugi R."/>
            <person name="Schlapbach R."/>
            <person name="Sreeman S.M."/>
            <person name="Shimizu K.K."/>
        </authorList>
    </citation>
    <scope>NUCLEOTIDE SEQUENCE</scope>
</reference>
<evidence type="ECO:0000313" key="3">
    <source>
        <dbReference type="EMBL" id="GJN31660.1"/>
    </source>
</evidence>
<evidence type="ECO:0000256" key="2">
    <source>
        <dbReference type="SAM" id="Phobius"/>
    </source>
</evidence>
<keyword evidence="2" id="KW-0812">Transmembrane</keyword>
<reference evidence="3" key="1">
    <citation type="journal article" date="2018" name="DNA Res.">
        <title>Multiple hybrid de novo genome assembly of finger millet, an orphan allotetraploid crop.</title>
        <authorList>
            <person name="Hatakeyama M."/>
            <person name="Aluri S."/>
            <person name="Balachadran M.T."/>
            <person name="Sivarajan S.R."/>
            <person name="Patrignani A."/>
            <person name="Gruter S."/>
            <person name="Poveda L."/>
            <person name="Shimizu-Inatsugi R."/>
            <person name="Baeten J."/>
            <person name="Francoijs K.J."/>
            <person name="Nataraja K.N."/>
            <person name="Reddy Y.A.N."/>
            <person name="Phadnis S."/>
            <person name="Ravikumar R.L."/>
            <person name="Schlapbach R."/>
            <person name="Sreeman S.M."/>
            <person name="Shimizu K.K."/>
        </authorList>
    </citation>
    <scope>NUCLEOTIDE SEQUENCE</scope>
</reference>
<evidence type="ECO:0000313" key="4">
    <source>
        <dbReference type="Proteomes" id="UP001054889"/>
    </source>
</evidence>
<protein>
    <submittedName>
        <fullName evidence="3">Uncharacterized protein</fullName>
    </submittedName>
</protein>
<feature type="transmembrane region" description="Helical" evidence="2">
    <location>
        <begin position="51"/>
        <end position="72"/>
    </location>
</feature>
<keyword evidence="2" id="KW-1133">Transmembrane helix</keyword>
<dbReference type="AlphaFoldDB" id="A0AAV5FBD3"/>
<name>A0AAV5FBD3_ELECO</name>
<feature type="region of interest" description="Disordered" evidence="1">
    <location>
        <begin position="1"/>
        <end position="29"/>
    </location>
</feature>
<gene>
    <name evidence="3" type="primary">gb20082</name>
    <name evidence="3" type="ORF">PR202_gb20082</name>
</gene>
<evidence type="ECO:0000256" key="1">
    <source>
        <dbReference type="SAM" id="MobiDB-lite"/>
    </source>
</evidence>
<comment type="caution">
    <text evidence="3">The sequence shown here is derived from an EMBL/GenBank/DDBJ whole genome shotgun (WGS) entry which is preliminary data.</text>
</comment>
<keyword evidence="4" id="KW-1185">Reference proteome</keyword>